<dbReference type="InterPro" id="IPR002471">
    <property type="entry name" value="Pept_S9_AS"/>
</dbReference>
<reference evidence="10 11" key="1">
    <citation type="submission" date="2018-10" db="EMBL/GenBank/DDBJ databases">
        <title>Isolation from soil.</title>
        <authorList>
            <person name="Hu J."/>
        </authorList>
    </citation>
    <scope>NUCLEOTIDE SEQUENCE [LARGE SCALE GENOMIC DNA]</scope>
    <source>
        <strain evidence="10 11">NEAU-Ht49</strain>
    </source>
</reference>
<evidence type="ECO:0000259" key="9">
    <source>
        <dbReference type="Pfam" id="PF02897"/>
    </source>
</evidence>
<evidence type="ECO:0000256" key="1">
    <source>
        <dbReference type="ARBA" id="ARBA00001070"/>
    </source>
</evidence>
<dbReference type="Proteomes" id="UP000282674">
    <property type="component" value="Unassembled WGS sequence"/>
</dbReference>
<protein>
    <recommendedName>
        <fullName evidence="3">prolyl oligopeptidase</fullName>
        <ecNumber evidence="3">3.4.21.26</ecNumber>
    </recommendedName>
</protein>
<keyword evidence="11" id="KW-1185">Reference proteome</keyword>
<name>A0A3M2MD97_9ACTN</name>
<dbReference type="GO" id="GO:0006508">
    <property type="term" value="P:proteolysis"/>
    <property type="evidence" value="ECO:0007669"/>
    <property type="project" value="UniProtKB-KW"/>
</dbReference>
<dbReference type="InterPro" id="IPR002470">
    <property type="entry name" value="Peptidase_S9A"/>
</dbReference>
<keyword evidence="6" id="KW-0720">Serine protease</keyword>
<sequence>MRYPEAERGPVVETLHGRRVPDPYRWLEDPTAPATRAWLDAQDELYHEHIDPEIRRTFRERVAELADTGTVAAPVWRGDRRFTLRRVAGQEHAVLHVADGGGPERTLLDPASLDPSGTTTLDAWRPDPSGRLLACQVSRGGTERADLLVLDVATGAILDGPIDRCRYSPVAWLSDSNGFYYVRGEPGDETRRRVHLHFVGEPPELDTPVTGPAASHGVGISADGRWLVISTADGAEPRNALVVADLSAENPDLRPVQRDVDARAAAAVGPDGRLFIVTDRDAPRVRLCVADPSRPADWTELIPEDEEAVLADFALLDGLIAVTRVRGGTSELSLHDARTGERRRDVPLPGPGVLGPLSARPGGGHELWFTHSGLATPEAVWRYDVRDNDLTVWEPSPSPIVLPPIETHQITCVSADGTPVRVDLMARPRQGAGPRPTILYGYGGFGIPLTPSYAADALAWVEEGGVLAIAHLRGGGEDGTVSHRAGMLDRKQRVFDDFLAAAEELVSTGRTTPDRLAIWGESNGGLLVGAALTQRPDLFAAAVCVAPLLDMVRYDRFGMGAAWHGEYGSPADPEAFGWLHAYSPYHHVHAGTGYPATLFAVFDGDSRVDPLHARKMCAALQWAAAGDRPVLLRRESGVGHASRSAGRSYDLAADLLTFVTTRIGGSA</sequence>
<dbReference type="GO" id="GO:0070012">
    <property type="term" value="F:oligopeptidase activity"/>
    <property type="evidence" value="ECO:0007669"/>
    <property type="project" value="TreeGrafter"/>
</dbReference>
<dbReference type="Gene3D" id="3.40.50.1820">
    <property type="entry name" value="alpha/beta hydrolase"/>
    <property type="match status" value="1"/>
</dbReference>
<dbReference type="PROSITE" id="PS00708">
    <property type="entry name" value="PRO_ENDOPEP_SER"/>
    <property type="match status" value="1"/>
</dbReference>
<organism evidence="10 11">
    <name type="scientific">Actinomadura harenae</name>
    <dbReference type="NCBI Taxonomy" id="2483351"/>
    <lineage>
        <taxon>Bacteria</taxon>
        <taxon>Bacillati</taxon>
        <taxon>Actinomycetota</taxon>
        <taxon>Actinomycetes</taxon>
        <taxon>Streptosporangiales</taxon>
        <taxon>Thermomonosporaceae</taxon>
        <taxon>Actinomadura</taxon>
    </lineage>
</organism>
<dbReference type="RefSeq" id="WP_122192669.1">
    <property type="nucleotide sequence ID" value="NZ_JBHSKC010000002.1"/>
</dbReference>
<comment type="catalytic activity">
    <reaction evidence="1">
        <text>Hydrolysis of Pro-|-Xaa &gt;&gt; Ala-|-Xaa in oligopeptides.</text>
        <dbReference type="EC" id="3.4.21.26"/>
    </reaction>
</comment>
<dbReference type="PANTHER" id="PTHR42881:SF2">
    <property type="entry name" value="PROLYL ENDOPEPTIDASE"/>
    <property type="match status" value="1"/>
</dbReference>
<dbReference type="EC" id="3.4.21.26" evidence="3"/>
<evidence type="ECO:0000256" key="7">
    <source>
        <dbReference type="SAM" id="MobiDB-lite"/>
    </source>
</evidence>
<evidence type="ECO:0000256" key="5">
    <source>
        <dbReference type="ARBA" id="ARBA00022801"/>
    </source>
</evidence>
<dbReference type="SUPFAM" id="SSF50993">
    <property type="entry name" value="Peptidase/esterase 'gauge' domain"/>
    <property type="match status" value="1"/>
</dbReference>
<dbReference type="PRINTS" id="PR00862">
    <property type="entry name" value="PROLIGOPTASE"/>
</dbReference>
<dbReference type="Pfam" id="PF00326">
    <property type="entry name" value="Peptidase_S9"/>
    <property type="match status" value="1"/>
</dbReference>
<dbReference type="GO" id="GO:0004252">
    <property type="term" value="F:serine-type endopeptidase activity"/>
    <property type="evidence" value="ECO:0007669"/>
    <property type="project" value="UniProtKB-EC"/>
</dbReference>
<evidence type="ECO:0000256" key="6">
    <source>
        <dbReference type="ARBA" id="ARBA00022825"/>
    </source>
</evidence>
<evidence type="ECO:0000313" key="11">
    <source>
        <dbReference type="Proteomes" id="UP000282674"/>
    </source>
</evidence>
<gene>
    <name evidence="10" type="ORF">EBO15_02725</name>
</gene>
<dbReference type="PANTHER" id="PTHR42881">
    <property type="entry name" value="PROLYL ENDOPEPTIDASE"/>
    <property type="match status" value="1"/>
</dbReference>
<comment type="caution">
    <text evidence="10">The sequence shown here is derived from an EMBL/GenBank/DDBJ whole genome shotgun (WGS) entry which is preliminary data.</text>
</comment>
<dbReference type="SUPFAM" id="SSF53474">
    <property type="entry name" value="alpha/beta-Hydrolases"/>
    <property type="match status" value="1"/>
</dbReference>
<dbReference type="InterPro" id="IPR023302">
    <property type="entry name" value="Pept_S9A_N"/>
</dbReference>
<dbReference type="GO" id="GO:0005829">
    <property type="term" value="C:cytosol"/>
    <property type="evidence" value="ECO:0007669"/>
    <property type="project" value="TreeGrafter"/>
</dbReference>
<dbReference type="InterPro" id="IPR001375">
    <property type="entry name" value="Peptidase_S9_cat"/>
</dbReference>
<feature type="compositionally biased region" description="Basic and acidic residues" evidence="7">
    <location>
        <begin position="333"/>
        <end position="346"/>
    </location>
</feature>
<keyword evidence="5" id="KW-0378">Hydrolase</keyword>
<keyword evidence="4" id="KW-0645">Protease</keyword>
<accession>A0A3M2MD97</accession>
<dbReference type="EMBL" id="RFFG01000003">
    <property type="protein sequence ID" value="RMI47436.1"/>
    <property type="molecule type" value="Genomic_DNA"/>
</dbReference>
<feature type="region of interest" description="Disordered" evidence="7">
    <location>
        <begin position="333"/>
        <end position="352"/>
    </location>
</feature>
<comment type="similarity">
    <text evidence="2">Belongs to the peptidase S9A family.</text>
</comment>
<dbReference type="OrthoDB" id="9801421at2"/>
<proteinExistence type="inferred from homology"/>
<evidence type="ECO:0000256" key="4">
    <source>
        <dbReference type="ARBA" id="ARBA00022670"/>
    </source>
</evidence>
<dbReference type="InterPro" id="IPR029058">
    <property type="entry name" value="AB_hydrolase_fold"/>
</dbReference>
<feature type="domain" description="Peptidase S9A N-terminal" evidence="9">
    <location>
        <begin position="5"/>
        <end position="394"/>
    </location>
</feature>
<dbReference type="AlphaFoldDB" id="A0A3M2MD97"/>
<evidence type="ECO:0000256" key="3">
    <source>
        <dbReference type="ARBA" id="ARBA00011897"/>
    </source>
</evidence>
<evidence type="ECO:0000259" key="8">
    <source>
        <dbReference type="Pfam" id="PF00326"/>
    </source>
</evidence>
<evidence type="ECO:0000313" key="10">
    <source>
        <dbReference type="EMBL" id="RMI47436.1"/>
    </source>
</evidence>
<dbReference type="Pfam" id="PF02897">
    <property type="entry name" value="Peptidase_S9_N"/>
    <property type="match status" value="1"/>
</dbReference>
<dbReference type="Gene3D" id="2.130.10.120">
    <property type="entry name" value="Prolyl oligopeptidase, N-terminal domain"/>
    <property type="match status" value="1"/>
</dbReference>
<dbReference type="InterPro" id="IPR051167">
    <property type="entry name" value="Prolyl_oligopep/macrocyclase"/>
</dbReference>
<feature type="domain" description="Peptidase S9 prolyl oligopeptidase catalytic" evidence="8">
    <location>
        <begin position="458"/>
        <end position="664"/>
    </location>
</feature>
<evidence type="ECO:0000256" key="2">
    <source>
        <dbReference type="ARBA" id="ARBA00005228"/>
    </source>
</evidence>